<proteinExistence type="predicted"/>
<protein>
    <submittedName>
        <fullName evidence="1">16175_t:CDS:1</fullName>
    </submittedName>
</protein>
<dbReference type="Proteomes" id="UP000789375">
    <property type="component" value="Unassembled WGS sequence"/>
</dbReference>
<dbReference type="AlphaFoldDB" id="A0A9N9EZF5"/>
<reference evidence="1" key="1">
    <citation type="submission" date="2021-06" db="EMBL/GenBank/DDBJ databases">
        <authorList>
            <person name="Kallberg Y."/>
            <person name="Tangrot J."/>
            <person name="Rosling A."/>
        </authorList>
    </citation>
    <scope>NUCLEOTIDE SEQUENCE</scope>
    <source>
        <strain evidence="1">87-6 pot B 2015</strain>
    </source>
</reference>
<keyword evidence="2" id="KW-1185">Reference proteome</keyword>
<evidence type="ECO:0000313" key="1">
    <source>
        <dbReference type="EMBL" id="CAG8500022.1"/>
    </source>
</evidence>
<dbReference type="EMBL" id="CAJVPP010000639">
    <property type="protein sequence ID" value="CAG8500022.1"/>
    <property type="molecule type" value="Genomic_DNA"/>
</dbReference>
<gene>
    <name evidence="1" type="ORF">FMOSSE_LOCUS3988</name>
</gene>
<evidence type="ECO:0000313" key="2">
    <source>
        <dbReference type="Proteomes" id="UP000789375"/>
    </source>
</evidence>
<name>A0A9N9EZF5_FUNMO</name>
<sequence length="43" mass="4785">MDPSARHGDNLIKDILQLKTITSGDKVAARQPNLVAKYDRYTA</sequence>
<organism evidence="1 2">
    <name type="scientific">Funneliformis mosseae</name>
    <name type="common">Endomycorrhizal fungus</name>
    <name type="synonym">Glomus mosseae</name>
    <dbReference type="NCBI Taxonomy" id="27381"/>
    <lineage>
        <taxon>Eukaryota</taxon>
        <taxon>Fungi</taxon>
        <taxon>Fungi incertae sedis</taxon>
        <taxon>Mucoromycota</taxon>
        <taxon>Glomeromycotina</taxon>
        <taxon>Glomeromycetes</taxon>
        <taxon>Glomerales</taxon>
        <taxon>Glomeraceae</taxon>
        <taxon>Funneliformis</taxon>
    </lineage>
</organism>
<comment type="caution">
    <text evidence="1">The sequence shown here is derived from an EMBL/GenBank/DDBJ whole genome shotgun (WGS) entry which is preliminary data.</text>
</comment>
<accession>A0A9N9EZF5</accession>